<accession>A0ABW5M471</accession>
<gene>
    <name evidence="6" type="ORF">ACFSUS_13980</name>
</gene>
<dbReference type="EMBL" id="JBHULN010000007">
    <property type="protein sequence ID" value="MFD2571750.1"/>
    <property type="molecule type" value="Genomic_DNA"/>
</dbReference>
<evidence type="ECO:0000256" key="3">
    <source>
        <dbReference type="ARBA" id="ARBA00023237"/>
    </source>
</evidence>
<evidence type="ECO:0000256" key="1">
    <source>
        <dbReference type="ARBA" id="ARBA00004442"/>
    </source>
</evidence>
<dbReference type="PANTHER" id="PTHR30329">
    <property type="entry name" value="STATOR ELEMENT OF FLAGELLAR MOTOR COMPLEX"/>
    <property type="match status" value="1"/>
</dbReference>
<dbReference type="CDD" id="cd07185">
    <property type="entry name" value="OmpA_C-like"/>
    <property type="match status" value="1"/>
</dbReference>
<evidence type="ECO:0000313" key="6">
    <source>
        <dbReference type="EMBL" id="MFD2571750.1"/>
    </source>
</evidence>
<dbReference type="PROSITE" id="PS51123">
    <property type="entry name" value="OMPA_2"/>
    <property type="match status" value="1"/>
</dbReference>
<dbReference type="SUPFAM" id="SSF103088">
    <property type="entry name" value="OmpA-like"/>
    <property type="match status" value="1"/>
</dbReference>
<evidence type="ECO:0000256" key="4">
    <source>
        <dbReference type="PROSITE-ProRule" id="PRU00473"/>
    </source>
</evidence>
<comment type="subcellular location">
    <subcellularLocation>
        <location evidence="1">Cell outer membrane</location>
    </subcellularLocation>
</comment>
<organism evidence="6 7">
    <name type="scientific">Spirosoma soli</name>
    <dbReference type="NCBI Taxonomy" id="1770529"/>
    <lineage>
        <taxon>Bacteria</taxon>
        <taxon>Pseudomonadati</taxon>
        <taxon>Bacteroidota</taxon>
        <taxon>Cytophagia</taxon>
        <taxon>Cytophagales</taxon>
        <taxon>Cytophagaceae</taxon>
        <taxon>Spirosoma</taxon>
    </lineage>
</organism>
<keyword evidence="3" id="KW-0998">Cell outer membrane</keyword>
<name>A0ABW5M471_9BACT</name>
<dbReference type="InterPro" id="IPR036737">
    <property type="entry name" value="OmpA-like_sf"/>
</dbReference>
<dbReference type="PANTHER" id="PTHR30329:SF21">
    <property type="entry name" value="LIPOPROTEIN YIAD-RELATED"/>
    <property type="match status" value="1"/>
</dbReference>
<evidence type="ECO:0000313" key="7">
    <source>
        <dbReference type="Proteomes" id="UP001597469"/>
    </source>
</evidence>
<evidence type="ECO:0000256" key="2">
    <source>
        <dbReference type="ARBA" id="ARBA00023136"/>
    </source>
</evidence>
<feature type="domain" description="OmpA-like" evidence="5">
    <location>
        <begin position="205"/>
        <end position="319"/>
    </location>
</feature>
<dbReference type="InterPro" id="IPR050330">
    <property type="entry name" value="Bact_OuterMem_StrucFunc"/>
</dbReference>
<keyword evidence="7" id="KW-1185">Reference proteome</keyword>
<dbReference type="RefSeq" id="WP_381523551.1">
    <property type="nucleotide sequence ID" value="NZ_JBHULN010000007.1"/>
</dbReference>
<dbReference type="InterPro" id="IPR006665">
    <property type="entry name" value="OmpA-like"/>
</dbReference>
<comment type="caution">
    <text evidence="6">The sequence shown here is derived from an EMBL/GenBank/DDBJ whole genome shotgun (WGS) entry which is preliminary data.</text>
</comment>
<keyword evidence="2 4" id="KW-0472">Membrane</keyword>
<reference evidence="7" key="1">
    <citation type="journal article" date="2019" name="Int. J. Syst. Evol. Microbiol.">
        <title>The Global Catalogue of Microorganisms (GCM) 10K type strain sequencing project: providing services to taxonomists for standard genome sequencing and annotation.</title>
        <authorList>
            <consortium name="The Broad Institute Genomics Platform"/>
            <consortium name="The Broad Institute Genome Sequencing Center for Infectious Disease"/>
            <person name="Wu L."/>
            <person name="Ma J."/>
        </authorList>
    </citation>
    <scope>NUCLEOTIDE SEQUENCE [LARGE SCALE GENOMIC DNA]</scope>
    <source>
        <strain evidence="7">KCTC 42805</strain>
    </source>
</reference>
<proteinExistence type="predicted"/>
<dbReference type="PRINTS" id="PR01021">
    <property type="entry name" value="OMPADOMAIN"/>
</dbReference>
<dbReference type="Gene3D" id="3.30.1330.60">
    <property type="entry name" value="OmpA-like domain"/>
    <property type="match status" value="1"/>
</dbReference>
<protein>
    <submittedName>
        <fullName evidence="6">OmpA family protein</fullName>
    </submittedName>
</protein>
<sequence>MIKVFDQRIGQPLTSAVAVIISKTTGKVEQFNLPNGRLERAFSQSDQLDIQINAAGYTSTHRQLAIEGLLTGKIYEFDAVLDKVPIVIHIQAVDSETGKNLPEVQVKLKGPTGTKPVALTANGPGTFTTRLSGSVPYRLTVVAEGYEEVTQRLIASKEQPDVVVRLAPKPLSVETKPVALTAQAVNVATAVSSVSAVKTAAFGVVEKGKSVRLNKIYFDQSSAVLRPESYAELDQLYDVLTQYPSLRIDVLGHTDNQGDFDANVQLSRERCQAVVDYLLKKGIRKNRLKAIGRGPTEPVAPNNNEDNRRKNRRVEFVLL</sequence>
<dbReference type="Proteomes" id="UP001597469">
    <property type="component" value="Unassembled WGS sequence"/>
</dbReference>
<evidence type="ECO:0000259" key="5">
    <source>
        <dbReference type="PROSITE" id="PS51123"/>
    </source>
</evidence>
<dbReference type="InterPro" id="IPR006664">
    <property type="entry name" value="OMP_bac"/>
</dbReference>
<dbReference type="Pfam" id="PF00691">
    <property type="entry name" value="OmpA"/>
    <property type="match status" value="1"/>
</dbReference>